<dbReference type="PANTHER" id="PTHR30485">
    <property type="entry name" value="NI/FE-HYDROGENASE 1 B-TYPE CYTOCHROME SUBUNIT"/>
    <property type="match status" value="1"/>
</dbReference>
<dbReference type="GO" id="GO:0020037">
    <property type="term" value="F:heme binding"/>
    <property type="evidence" value="ECO:0007669"/>
    <property type="project" value="TreeGrafter"/>
</dbReference>
<organism evidence="9 10">
    <name type="scientific">Dokdonella immobilis</name>
    <dbReference type="NCBI Taxonomy" id="578942"/>
    <lineage>
        <taxon>Bacteria</taxon>
        <taxon>Pseudomonadati</taxon>
        <taxon>Pseudomonadota</taxon>
        <taxon>Gammaproteobacteria</taxon>
        <taxon>Lysobacterales</taxon>
        <taxon>Rhodanobacteraceae</taxon>
        <taxon>Dokdonella</taxon>
    </lineage>
</organism>
<dbReference type="EMBL" id="FOVF01000037">
    <property type="protein sequence ID" value="SFN61174.1"/>
    <property type="molecule type" value="Genomic_DNA"/>
</dbReference>
<feature type="transmembrane region" description="Helical" evidence="7">
    <location>
        <begin position="188"/>
        <end position="205"/>
    </location>
</feature>
<gene>
    <name evidence="9" type="ORF">SAMN05216289_1375</name>
</gene>
<keyword evidence="4 7" id="KW-1133">Transmembrane helix</keyword>
<feature type="domain" description="Cytochrome b561 bacterial/Ni-hydrogenase" evidence="8">
    <location>
        <begin position="6"/>
        <end position="171"/>
    </location>
</feature>
<keyword evidence="10" id="KW-1185">Reference proteome</keyword>
<dbReference type="GO" id="GO:0009055">
    <property type="term" value="F:electron transfer activity"/>
    <property type="evidence" value="ECO:0007669"/>
    <property type="project" value="InterPro"/>
</dbReference>
<dbReference type="PANTHER" id="PTHR30485:SF2">
    <property type="entry name" value="BLL0597 PROTEIN"/>
    <property type="match status" value="1"/>
</dbReference>
<evidence type="ECO:0000259" key="8">
    <source>
        <dbReference type="Pfam" id="PF01292"/>
    </source>
</evidence>
<evidence type="ECO:0000256" key="3">
    <source>
        <dbReference type="ARBA" id="ARBA00022692"/>
    </source>
</evidence>
<feature type="compositionally biased region" description="Acidic residues" evidence="6">
    <location>
        <begin position="236"/>
        <end position="246"/>
    </location>
</feature>
<comment type="subcellular location">
    <subcellularLocation>
        <location evidence="1">Cell membrane</location>
        <topology evidence="1">Multi-pass membrane protein</topology>
    </subcellularLocation>
</comment>
<dbReference type="STRING" id="578942.SAMN05216289_1375"/>
<evidence type="ECO:0000256" key="1">
    <source>
        <dbReference type="ARBA" id="ARBA00004651"/>
    </source>
</evidence>
<dbReference type="InterPro" id="IPR051542">
    <property type="entry name" value="Hydrogenase_cytochrome"/>
</dbReference>
<keyword evidence="2" id="KW-1003">Cell membrane</keyword>
<reference evidence="9 10" key="1">
    <citation type="submission" date="2016-10" db="EMBL/GenBank/DDBJ databases">
        <authorList>
            <person name="de Groot N.N."/>
        </authorList>
    </citation>
    <scope>NUCLEOTIDE SEQUENCE [LARGE SCALE GENOMIC DNA]</scope>
    <source>
        <strain evidence="9 10">CGMCC 1.7659</strain>
    </source>
</reference>
<feature type="transmembrane region" description="Helical" evidence="7">
    <location>
        <begin position="103"/>
        <end position="125"/>
    </location>
</feature>
<dbReference type="AlphaFoldDB" id="A0A1I5AFD7"/>
<protein>
    <submittedName>
        <fullName evidence="9">Cytochrome b</fullName>
    </submittedName>
</protein>
<evidence type="ECO:0000313" key="9">
    <source>
        <dbReference type="EMBL" id="SFN61174.1"/>
    </source>
</evidence>
<evidence type="ECO:0000256" key="4">
    <source>
        <dbReference type="ARBA" id="ARBA00022989"/>
    </source>
</evidence>
<feature type="transmembrane region" description="Helical" evidence="7">
    <location>
        <begin position="39"/>
        <end position="59"/>
    </location>
</feature>
<dbReference type="Pfam" id="PF01292">
    <property type="entry name" value="Ni_hydr_CYTB"/>
    <property type="match status" value="1"/>
</dbReference>
<evidence type="ECO:0000313" key="10">
    <source>
        <dbReference type="Proteomes" id="UP000198575"/>
    </source>
</evidence>
<accession>A0A1I5AFD7</accession>
<proteinExistence type="predicted"/>
<dbReference type="Proteomes" id="UP000198575">
    <property type="component" value="Unassembled WGS sequence"/>
</dbReference>
<keyword evidence="3 7" id="KW-0812">Transmembrane</keyword>
<dbReference type="RefSeq" id="WP_175498174.1">
    <property type="nucleotide sequence ID" value="NZ_FOVF01000037.1"/>
</dbReference>
<dbReference type="SUPFAM" id="SSF81342">
    <property type="entry name" value="Transmembrane di-heme cytochromes"/>
    <property type="match status" value="1"/>
</dbReference>
<dbReference type="GO" id="GO:0005886">
    <property type="term" value="C:plasma membrane"/>
    <property type="evidence" value="ECO:0007669"/>
    <property type="project" value="UniProtKB-SubCell"/>
</dbReference>
<evidence type="ECO:0000256" key="6">
    <source>
        <dbReference type="SAM" id="MobiDB-lite"/>
    </source>
</evidence>
<evidence type="ECO:0000256" key="5">
    <source>
        <dbReference type="ARBA" id="ARBA00023136"/>
    </source>
</evidence>
<feature type="transmembrane region" description="Helical" evidence="7">
    <location>
        <begin position="13"/>
        <end position="32"/>
    </location>
</feature>
<evidence type="ECO:0000256" key="7">
    <source>
        <dbReference type="SAM" id="Phobius"/>
    </source>
</evidence>
<feature type="transmembrane region" description="Helical" evidence="7">
    <location>
        <begin position="137"/>
        <end position="158"/>
    </location>
</feature>
<evidence type="ECO:0000256" key="2">
    <source>
        <dbReference type="ARBA" id="ARBA00022475"/>
    </source>
</evidence>
<dbReference type="InterPro" id="IPR016174">
    <property type="entry name" value="Di-haem_cyt_TM"/>
</dbReference>
<dbReference type="GO" id="GO:0022904">
    <property type="term" value="P:respiratory electron transport chain"/>
    <property type="evidence" value="ECO:0007669"/>
    <property type="project" value="InterPro"/>
</dbReference>
<feature type="region of interest" description="Disordered" evidence="6">
    <location>
        <begin position="226"/>
        <end position="246"/>
    </location>
</feature>
<keyword evidence="5 7" id="KW-0472">Membrane</keyword>
<sequence>MRPLLVYDLPTRLFHWMFAGFFITAFAIANLVDDDSARFSLHMLAGLGMVCVIALRLIWSLVGTRHARLGDLALNPMQLVAYFKGMFSSGSRRWIGHNPASSWAAVAMVSLGLGLGITGYLMATGAGSDWIEETHEVMANAFLVIVLLHVAGVVAHVLRHRDRMESSMITGRKQVSIDNQESVPARPVAGLAFVLVTAIFMGYLSQHYDAQARTLDLFGTTLQLGEGEHDAPSGNIDDDEDHDDRD</sequence>
<dbReference type="Gene3D" id="1.20.950.20">
    <property type="entry name" value="Transmembrane di-heme cytochromes, Chain C"/>
    <property type="match status" value="1"/>
</dbReference>
<dbReference type="InterPro" id="IPR011577">
    <property type="entry name" value="Cyt_b561_bac/Ni-Hgenase"/>
</dbReference>
<name>A0A1I5AFD7_9GAMM</name>